<dbReference type="EMBL" id="BART01040092">
    <property type="protein sequence ID" value="GAH25997.1"/>
    <property type="molecule type" value="Genomic_DNA"/>
</dbReference>
<gene>
    <name evidence="1" type="ORF">S01H4_65482</name>
</gene>
<name>X1E0G7_9ZZZZ</name>
<organism evidence="1">
    <name type="scientific">marine sediment metagenome</name>
    <dbReference type="NCBI Taxonomy" id="412755"/>
    <lineage>
        <taxon>unclassified sequences</taxon>
        <taxon>metagenomes</taxon>
        <taxon>ecological metagenomes</taxon>
    </lineage>
</organism>
<reference evidence="1" key="1">
    <citation type="journal article" date="2014" name="Front. Microbiol.">
        <title>High frequency of phylogenetically diverse reductive dehalogenase-homologous genes in deep subseafloor sedimentary metagenomes.</title>
        <authorList>
            <person name="Kawai M."/>
            <person name="Futagami T."/>
            <person name="Toyoda A."/>
            <person name="Takaki Y."/>
            <person name="Nishi S."/>
            <person name="Hori S."/>
            <person name="Arai W."/>
            <person name="Tsubouchi T."/>
            <person name="Morono Y."/>
            <person name="Uchiyama I."/>
            <person name="Ito T."/>
            <person name="Fujiyama A."/>
            <person name="Inagaki F."/>
            <person name="Takami H."/>
        </authorList>
    </citation>
    <scope>NUCLEOTIDE SEQUENCE</scope>
    <source>
        <strain evidence="1">Expedition CK06-06</strain>
    </source>
</reference>
<accession>X1E0G7</accession>
<protein>
    <submittedName>
        <fullName evidence="1">Uncharacterized protein</fullName>
    </submittedName>
</protein>
<comment type="caution">
    <text evidence="1">The sequence shown here is derived from an EMBL/GenBank/DDBJ whole genome shotgun (WGS) entry which is preliminary data.</text>
</comment>
<proteinExistence type="predicted"/>
<evidence type="ECO:0000313" key="1">
    <source>
        <dbReference type="EMBL" id="GAH25997.1"/>
    </source>
</evidence>
<sequence length="40" mass="4271">MGAYAQKAHDIGALLIAIADPISLGMFKPPADYRADIEII</sequence>
<dbReference type="AlphaFoldDB" id="X1E0G7"/>
<feature type="non-terminal residue" evidence="1">
    <location>
        <position position="40"/>
    </location>
</feature>